<dbReference type="Gene3D" id="6.10.250.440">
    <property type="match status" value="1"/>
</dbReference>
<comment type="similarity">
    <text evidence="1">Belongs to the SNF7 family.</text>
</comment>
<dbReference type="Proteomes" id="UP000007875">
    <property type="component" value="Unassembled WGS sequence"/>
</dbReference>
<dbReference type="OMA" id="MMIPLIQ"/>
<dbReference type="FunCoup" id="H2YN81">
    <property type="interactions" value="923"/>
</dbReference>
<dbReference type="PANTHER" id="PTHR10476">
    <property type="entry name" value="CHARGED MULTIVESICULAR BODY PROTEIN"/>
    <property type="match status" value="1"/>
</dbReference>
<proteinExistence type="inferred from homology"/>
<evidence type="ECO:0000313" key="3">
    <source>
        <dbReference type="Ensembl" id="ENSCSAVP00000006783.1"/>
    </source>
</evidence>
<dbReference type="AlphaFoldDB" id="H2YN81"/>
<organism evidence="3 4">
    <name type="scientific">Ciona savignyi</name>
    <name type="common">Pacific transparent sea squirt</name>
    <dbReference type="NCBI Taxonomy" id="51511"/>
    <lineage>
        <taxon>Eukaryota</taxon>
        <taxon>Metazoa</taxon>
        <taxon>Chordata</taxon>
        <taxon>Tunicata</taxon>
        <taxon>Ascidiacea</taxon>
        <taxon>Phlebobranchia</taxon>
        <taxon>Cionidae</taxon>
        <taxon>Ciona</taxon>
    </lineage>
</organism>
<keyword evidence="4" id="KW-1185">Reference proteome</keyword>
<dbReference type="GeneTree" id="ENSGT01150000287526"/>
<accession>H2YN81</accession>
<evidence type="ECO:0000256" key="2">
    <source>
        <dbReference type="SAM" id="MobiDB-lite"/>
    </source>
</evidence>
<dbReference type="HOGENOM" id="CLU_080826_0_1_1"/>
<dbReference type="STRING" id="51511.ENSCSAVP00000006783"/>
<feature type="compositionally biased region" description="Polar residues" evidence="2">
    <location>
        <begin position="163"/>
        <end position="172"/>
    </location>
</feature>
<dbReference type="Ensembl" id="ENSCSAVT00000006870.1">
    <property type="protein sequence ID" value="ENSCSAVP00000006783.1"/>
    <property type="gene ID" value="ENSCSAVG00000004058.1"/>
</dbReference>
<dbReference type="GO" id="GO:0007034">
    <property type="term" value="P:vacuolar transport"/>
    <property type="evidence" value="ECO:0007669"/>
    <property type="project" value="InterPro"/>
</dbReference>
<reference evidence="4" key="1">
    <citation type="submission" date="2003-08" db="EMBL/GenBank/DDBJ databases">
        <authorList>
            <person name="Birren B."/>
            <person name="Nusbaum C."/>
            <person name="Abebe A."/>
            <person name="Abouelleil A."/>
            <person name="Adekoya E."/>
            <person name="Ait-zahra M."/>
            <person name="Allen N."/>
            <person name="Allen T."/>
            <person name="An P."/>
            <person name="Anderson M."/>
            <person name="Anderson S."/>
            <person name="Arachchi H."/>
            <person name="Armbruster J."/>
            <person name="Bachantsang P."/>
            <person name="Baldwin J."/>
            <person name="Barry A."/>
            <person name="Bayul T."/>
            <person name="Blitshsteyn B."/>
            <person name="Bloom T."/>
            <person name="Blye J."/>
            <person name="Boguslavskiy L."/>
            <person name="Borowsky M."/>
            <person name="Boukhgalter B."/>
            <person name="Brunache A."/>
            <person name="Butler J."/>
            <person name="Calixte N."/>
            <person name="Calvo S."/>
            <person name="Camarata J."/>
            <person name="Campo K."/>
            <person name="Chang J."/>
            <person name="Cheshatsang Y."/>
            <person name="Citroen M."/>
            <person name="Collymore A."/>
            <person name="Considine T."/>
            <person name="Cook A."/>
            <person name="Cooke P."/>
            <person name="Corum B."/>
            <person name="Cuomo C."/>
            <person name="David R."/>
            <person name="Dawoe T."/>
            <person name="Degray S."/>
            <person name="Dodge S."/>
            <person name="Dooley K."/>
            <person name="Dorje P."/>
            <person name="Dorjee K."/>
            <person name="Dorris L."/>
            <person name="Duffey N."/>
            <person name="Dupes A."/>
            <person name="Elkins T."/>
            <person name="Engels R."/>
            <person name="Erickson J."/>
            <person name="Farina A."/>
            <person name="Faro S."/>
            <person name="Ferreira P."/>
            <person name="Fischer H."/>
            <person name="Fitzgerald M."/>
            <person name="Foley K."/>
            <person name="Gage D."/>
            <person name="Galagan J."/>
            <person name="Gearin G."/>
            <person name="Gnerre S."/>
            <person name="Gnirke A."/>
            <person name="Goyette A."/>
            <person name="Graham J."/>
            <person name="Grandbois E."/>
            <person name="Gyaltsen K."/>
            <person name="Hafez N."/>
            <person name="Hagopian D."/>
            <person name="Hagos B."/>
            <person name="Hall J."/>
            <person name="Hatcher B."/>
            <person name="Heller A."/>
            <person name="Higgins H."/>
            <person name="Honan T."/>
            <person name="Horn A."/>
            <person name="Houde N."/>
            <person name="Hughes L."/>
            <person name="Hulme W."/>
            <person name="Husby E."/>
            <person name="Iliev I."/>
            <person name="Jaffe D."/>
            <person name="Jones C."/>
            <person name="Kamal M."/>
            <person name="Kamat A."/>
            <person name="Kamvysselis M."/>
            <person name="Karlsson E."/>
            <person name="Kells C."/>
            <person name="Kieu A."/>
            <person name="Kisner P."/>
            <person name="Kodira C."/>
            <person name="Kulbokas E."/>
            <person name="Labutti K."/>
            <person name="Lama D."/>
            <person name="Landers T."/>
            <person name="Leger J."/>
            <person name="Levine S."/>
            <person name="Lewis D."/>
            <person name="Lewis T."/>
            <person name="Lindblad-toh K."/>
            <person name="Liu X."/>
            <person name="Lokyitsang T."/>
            <person name="Lokyitsang Y."/>
            <person name="Lucien O."/>
            <person name="Lui A."/>
            <person name="Ma L.J."/>
            <person name="Mabbitt R."/>
            <person name="Macdonald J."/>
            <person name="Maclean C."/>
            <person name="Major J."/>
            <person name="Manning J."/>
            <person name="Marabella R."/>
            <person name="Maru K."/>
            <person name="Matthews C."/>
            <person name="Mauceli E."/>
            <person name="Mccarthy M."/>
            <person name="Mcdonough S."/>
            <person name="Mcghee T."/>
            <person name="Meldrim J."/>
            <person name="Meneus L."/>
            <person name="Mesirov J."/>
            <person name="Mihalev A."/>
            <person name="Mihova T."/>
            <person name="Mikkelsen T."/>
            <person name="Mlenga V."/>
            <person name="Moru K."/>
            <person name="Mozes J."/>
            <person name="Mulrain L."/>
            <person name="Munson G."/>
            <person name="Naylor J."/>
            <person name="Newes C."/>
            <person name="Nguyen C."/>
            <person name="Nguyen N."/>
            <person name="Nguyen T."/>
            <person name="Nicol R."/>
            <person name="Nielsen C."/>
            <person name="Nizzari M."/>
            <person name="Norbu C."/>
            <person name="Norbu N."/>
            <person name="O'donnell P."/>
            <person name="Okoawo O."/>
            <person name="O'leary S."/>
            <person name="Omotosho B."/>
            <person name="O'neill K."/>
            <person name="Osman S."/>
            <person name="Parker S."/>
            <person name="Perrin D."/>
            <person name="Phunkhang P."/>
            <person name="Piqani B."/>
            <person name="Purcell S."/>
            <person name="Rachupka T."/>
            <person name="Ramasamy U."/>
            <person name="Rameau R."/>
            <person name="Ray V."/>
            <person name="Raymond C."/>
            <person name="Retta R."/>
            <person name="Richardson S."/>
            <person name="Rise C."/>
            <person name="Rodriguez J."/>
            <person name="Rogers J."/>
            <person name="Rogov P."/>
            <person name="Rutman M."/>
            <person name="Schupbach R."/>
            <person name="Seaman C."/>
            <person name="Settipalli S."/>
            <person name="Sharpe T."/>
            <person name="Sheridan J."/>
            <person name="Sherpa N."/>
            <person name="Shi J."/>
            <person name="Smirnov S."/>
            <person name="Smith C."/>
            <person name="Sougnez C."/>
            <person name="Spencer B."/>
            <person name="Stalker J."/>
            <person name="Stange-thomann N."/>
            <person name="Stavropoulos S."/>
            <person name="Stetson K."/>
            <person name="Stone C."/>
            <person name="Stone S."/>
            <person name="Stubbs M."/>
            <person name="Talamas J."/>
            <person name="Tchuinga P."/>
            <person name="Tenzing P."/>
            <person name="Tesfaye S."/>
            <person name="Theodore J."/>
            <person name="Thoulutsang Y."/>
            <person name="Topham K."/>
            <person name="Towey S."/>
            <person name="Tsamla T."/>
            <person name="Tsomo N."/>
            <person name="Vallee D."/>
            <person name="Vassiliev H."/>
            <person name="Venkataraman V."/>
            <person name="Vinson J."/>
            <person name="Vo A."/>
            <person name="Wade C."/>
            <person name="Wang S."/>
            <person name="Wangchuk T."/>
            <person name="Wangdi T."/>
            <person name="Whittaker C."/>
            <person name="Wilkinson J."/>
            <person name="Wu Y."/>
            <person name="Wyman D."/>
            <person name="Yadav S."/>
            <person name="Yang S."/>
            <person name="Yang X."/>
            <person name="Yeager S."/>
            <person name="Yee E."/>
            <person name="Young G."/>
            <person name="Zainoun J."/>
            <person name="Zembeck L."/>
            <person name="Zimmer A."/>
            <person name="Zody M."/>
            <person name="Lander E."/>
        </authorList>
    </citation>
    <scope>NUCLEOTIDE SEQUENCE [LARGE SCALE GENOMIC DNA]</scope>
</reference>
<evidence type="ECO:0000313" key="4">
    <source>
        <dbReference type="Proteomes" id="UP000007875"/>
    </source>
</evidence>
<reference evidence="3" key="3">
    <citation type="submission" date="2025-09" db="UniProtKB">
        <authorList>
            <consortium name="Ensembl"/>
        </authorList>
    </citation>
    <scope>IDENTIFICATION</scope>
</reference>
<sequence>NCVFTECLFELKMATKSLLRESKKCEKEEKVQKAKLKAAIQKNNMEVYSYIHKINIIQCYNNLTIEYELLEANALFITNNMSSVTKNMEATMRSMNLEKISNMMDRFETQFENLDIQSHYMENAMSGTTQQFAPQDEVHMLMQKTAEEAGLDMNLTVPNASNQSLATSTASTEQDELSQRLARLRE</sequence>
<protein>
    <recommendedName>
        <fullName evidence="5">Charged multivesicular body protein 1a</fullName>
    </recommendedName>
</protein>
<evidence type="ECO:0008006" key="5">
    <source>
        <dbReference type="Google" id="ProtNLM"/>
    </source>
</evidence>
<dbReference type="InParanoid" id="H2YN81"/>
<reference evidence="3" key="2">
    <citation type="submission" date="2025-08" db="UniProtKB">
        <authorList>
            <consortium name="Ensembl"/>
        </authorList>
    </citation>
    <scope>IDENTIFICATION</scope>
</reference>
<evidence type="ECO:0000256" key="1">
    <source>
        <dbReference type="ARBA" id="ARBA00006190"/>
    </source>
</evidence>
<dbReference type="InterPro" id="IPR005024">
    <property type="entry name" value="Snf7_fam"/>
</dbReference>
<name>H2YN81_CIOSA</name>
<feature type="region of interest" description="Disordered" evidence="2">
    <location>
        <begin position="163"/>
        <end position="186"/>
    </location>
</feature>
<dbReference type="eggNOG" id="KOG3232">
    <property type="taxonomic scope" value="Eukaryota"/>
</dbReference>